<dbReference type="InterPro" id="IPR012919">
    <property type="entry name" value="SUN_dom"/>
</dbReference>
<dbReference type="OrthoDB" id="342281at2759"/>
<feature type="compositionally biased region" description="Low complexity" evidence="5">
    <location>
        <begin position="50"/>
        <end position="76"/>
    </location>
</feature>
<evidence type="ECO:0000256" key="1">
    <source>
        <dbReference type="ARBA" id="ARBA00004370"/>
    </source>
</evidence>
<keyword evidence="3 6" id="KW-1133">Transmembrane helix</keyword>
<name>A0A2G8RNQ7_9APHY</name>
<dbReference type="STRING" id="1077348.A0A2G8RNQ7"/>
<evidence type="ECO:0000313" key="9">
    <source>
        <dbReference type="Proteomes" id="UP000230002"/>
    </source>
</evidence>
<feature type="transmembrane region" description="Helical" evidence="6">
    <location>
        <begin position="81"/>
        <end position="101"/>
    </location>
</feature>
<comment type="caution">
    <text evidence="8">The sequence shown here is derived from an EMBL/GenBank/DDBJ whole genome shotgun (WGS) entry which is preliminary data.</text>
</comment>
<accession>A0A2G8RNQ7</accession>
<dbReference type="AlphaFoldDB" id="A0A2G8RNQ7"/>
<dbReference type="PANTHER" id="PTHR12911">
    <property type="entry name" value="SAD1/UNC-84-LIKE PROTEIN-RELATED"/>
    <property type="match status" value="1"/>
</dbReference>
<evidence type="ECO:0000313" key="8">
    <source>
        <dbReference type="EMBL" id="PIL23154.1"/>
    </source>
</evidence>
<evidence type="ECO:0000256" key="3">
    <source>
        <dbReference type="ARBA" id="ARBA00022989"/>
    </source>
</evidence>
<evidence type="ECO:0000259" key="7">
    <source>
        <dbReference type="PROSITE" id="PS51469"/>
    </source>
</evidence>
<dbReference type="Proteomes" id="UP000230002">
    <property type="component" value="Unassembled WGS sequence"/>
</dbReference>
<protein>
    <recommendedName>
        <fullName evidence="7">SUN domain-containing protein</fullName>
    </recommendedName>
</protein>
<proteinExistence type="predicted"/>
<comment type="subcellular location">
    <subcellularLocation>
        <location evidence="1">Membrane</location>
    </subcellularLocation>
</comment>
<feature type="domain" description="SUN" evidence="7">
    <location>
        <begin position="128"/>
        <end position="340"/>
    </location>
</feature>
<reference evidence="8 9" key="1">
    <citation type="journal article" date="2015" name="Sci. Rep.">
        <title>Chromosome-level genome map provides insights into diverse defense mechanisms in the medicinal fungus Ganoderma sinense.</title>
        <authorList>
            <person name="Zhu Y."/>
            <person name="Xu J."/>
            <person name="Sun C."/>
            <person name="Zhou S."/>
            <person name="Xu H."/>
            <person name="Nelson D.R."/>
            <person name="Qian J."/>
            <person name="Song J."/>
            <person name="Luo H."/>
            <person name="Xiang L."/>
            <person name="Li Y."/>
            <person name="Xu Z."/>
            <person name="Ji A."/>
            <person name="Wang L."/>
            <person name="Lu S."/>
            <person name="Hayward A."/>
            <person name="Sun W."/>
            <person name="Li X."/>
            <person name="Schwartz D.C."/>
            <person name="Wang Y."/>
            <person name="Chen S."/>
        </authorList>
    </citation>
    <scope>NUCLEOTIDE SEQUENCE [LARGE SCALE GENOMIC DNA]</scope>
    <source>
        <strain evidence="8 9">ZZ0214-1</strain>
    </source>
</reference>
<dbReference type="EMBL" id="AYKW01000068">
    <property type="protein sequence ID" value="PIL23154.1"/>
    <property type="molecule type" value="Genomic_DNA"/>
</dbReference>
<dbReference type="GO" id="GO:0034993">
    <property type="term" value="C:meiotic nuclear membrane microtubule tethering complex"/>
    <property type="evidence" value="ECO:0007669"/>
    <property type="project" value="TreeGrafter"/>
</dbReference>
<sequence length="408" mass="43891">MGAQISSVPRDPFNPNRFLSADAPALDKQVRFDEHQPASANPVVDSTIHRSQTAGSSRSTSTGSLPRQSRWPPSSPPWRRAVSFILALVGVAALLSAFTSYHGESLATRLFGKYARPSLLYTVFPLSFGAPSDPRTTVADNFLARALPIGRYDYALSANGGKIFLPLTTPFDDNPSSPASLSIDSILTDDARLDGSFSSPGAQFQVGISFATTIYPTHFTIDHAFSPDKIGSSNAPRHIVFWGVVEGVGNKGRVSRVVGDLGLSDVFNRTAPNLHQRENFLPLATAEYDVRGSCHVQTFAVHPGLVESNIDFGVVVLEVLDNWGGEVTQLYRVRVHDAGPSTTAALEETAFNPPPSPSAPVHGVRRSLDLNERNIKGCKAARTKLRIGAEETCESPPYHTEANGPCNG</sequence>
<evidence type="ECO:0000256" key="2">
    <source>
        <dbReference type="ARBA" id="ARBA00022692"/>
    </source>
</evidence>
<keyword evidence="2 6" id="KW-0812">Transmembrane</keyword>
<dbReference type="PROSITE" id="PS51469">
    <property type="entry name" value="SUN"/>
    <property type="match status" value="1"/>
</dbReference>
<dbReference type="GO" id="GO:0043495">
    <property type="term" value="F:protein-membrane adaptor activity"/>
    <property type="evidence" value="ECO:0007669"/>
    <property type="project" value="TreeGrafter"/>
</dbReference>
<dbReference type="PANTHER" id="PTHR12911:SF8">
    <property type="entry name" value="KLAROID PROTEIN-RELATED"/>
    <property type="match status" value="1"/>
</dbReference>
<organism evidence="8 9">
    <name type="scientific">Ganoderma sinense ZZ0214-1</name>
    <dbReference type="NCBI Taxonomy" id="1077348"/>
    <lineage>
        <taxon>Eukaryota</taxon>
        <taxon>Fungi</taxon>
        <taxon>Dikarya</taxon>
        <taxon>Basidiomycota</taxon>
        <taxon>Agaricomycotina</taxon>
        <taxon>Agaricomycetes</taxon>
        <taxon>Polyporales</taxon>
        <taxon>Polyporaceae</taxon>
        <taxon>Ganoderma</taxon>
    </lineage>
</organism>
<dbReference type="Gene3D" id="2.60.120.260">
    <property type="entry name" value="Galactose-binding domain-like"/>
    <property type="match status" value="1"/>
</dbReference>
<evidence type="ECO:0000256" key="4">
    <source>
        <dbReference type="ARBA" id="ARBA00023136"/>
    </source>
</evidence>
<feature type="region of interest" description="Disordered" evidence="5">
    <location>
        <begin position="29"/>
        <end position="76"/>
    </location>
</feature>
<keyword evidence="4 6" id="KW-0472">Membrane</keyword>
<dbReference type="InterPro" id="IPR045119">
    <property type="entry name" value="SUN1-5"/>
</dbReference>
<evidence type="ECO:0000256" key="5">
    <source>
        <dbReference type="SAM" id="MobiDB-lite"/>
    </source>
</evidence>
<keyword evidence="9" id="KW-1185">Reference proteome</keyword>
<evidence type="ECO:0000256" key="6">
    <source>
        <dbReference type="SAM" id="Phobius"/>
    </source>
</evidence>
<gene>
    <name evidence="8" type="ORF">GSI_14463</name>
</gene>